<evidence type="ECO:0000313" key="1">
    <source>
        <dbReference type="EMBL" id="JAH81397.1"/>
    </source>
</evidence>
<dbReference type="AlphaFoldDB" id="A0A0E9VTL9"/>
<reference evidence="1" key="1">
    <citation type="submission" date="2014-11" db="EMBL/GenBank/DDBJ databases">
        <authorList>
            <person name="Amaro Gonzalez C."/>
        </authorList>
    </citation>
    <scope>NUCLEOTIDE SEQUENCE</scope>
</reference>
<accession>A0A0E9VTL9</accession>
<dbReference type="EMBL" id="GBXM01027180">
    <property type="protein sequence ID" value="JAH81397.1"/>
    <property type="molecule type" value="Transcribed_RNA"/>
</dbReference>
<organism evidence="1">
    <name type="scientific">Anguilla anguilla</name>
    <name type="common">European freshwater eel</name>
    <name type="synonym">Muraena anguilla</name>
    <dbReference type="NCBI Taxonomy" id="7936"/>
    <lineage>
        <taxon>Eukaryota</taxon>
        <taxon>Metazoa</taxon>
        <taxon>Chordata</taxon>
        <taxon>Craniata</taxon>
        <taxon>Vertebrata</taxon>
        <taxon>Euteleostomi</taxon>
        <taxon>Actinopterygii</taxon>
        <taxon>Neopterygii</taxon>
        <taxon>Teleostei</taxon>
        <taxon>Anguilliformes</taxon>
        <taxon>Anguillidae</taxon>
        <taxon>Anguilla</taxon>
    </lineage>
</organism>
<sequence>MLSFNRFQLHALTQQNVDSKDTRTRILILAKMSFPSIYSCINLKK</sequence>
<protein>
    <submittedName>
        <fullName evidence="1">Uncharacterized protein</fullName>
    </submittedName>
</protein>
<proteinExistence type="predicted"/>
<reference evidence="1" key="2">
    <citation type="journal article" date="2015" name="Fish Shellfish Immunol.">
        <title>Early steps in the European eel (Anguilla anguilla)-Vibrio vulnificus interaction in the gills: Role of the RtxA13 toxin.</title>
        <authorList>
            <person name="Callol A."/>
            <person name="Pajuelo D."/>
            <person name="Ebbesson L."/>
            <person name="Teles M."/>
            <person name="MacKenzie S."/>
            <person name="Amaro C."/>
        </authorList>
    </citation>
    <scope>NUCLEOTIDE SEQUENCE</scope>
</reference>
<name>A0A0E9VTL9_ANGAN</name>